<dbReference type="EMBL" id="JAOPJF010000043">
    <property type="protein sequence ID" value="KAK1143171.1"/>
    <property type="molecule type" value="Genomic_DNA"/>
</dbReference>
<evidence type="ECO:0000313" key="1">
    <source>
        <dbReference type="EMBL" id="KAK1143171.1"/>
    </source>
</evidence>
<organism evidence="1 2">
    <name type="scientific">Aspergillus melleus</name>
    <dbReference type="NCBI Taxonomy" id="138277"/>
    <lineage>
        <taxon>Eukaryota</taxon>
        <taxon>Fungi</taxon>
        <taxon>Dikarya</taxon>
        <taxon>Ascomycota</taxon>
        <taxon>Pezizomycotina</taxon>
        <taxon>Eurotiomycetes</taxon>
        <taxon>Eurotiomycetidae</taxon>
        <taxon>Eurotiales</taxon>
        <taxon>Aspergillaceae</taxon>
        <taxon>Aspergillus</taxon>
        <taxon>Aspergillus subgen. Circumdati</taxon>
    </lineage>
</organism>
<proteinExistence type="predicted"/>
<evidence type="ECO:0000313" key="2">
    <source>
        <dbReference type="Proteomes" id="UP001177260"/>
    </source>
</evidence>
<protein>
    <submittedName>
        <fullName evidence="1">Uncharacterized protein</fullName>
    </submittedName>
</protein>
<dbReference type="Proteomes" id="UP001177260">
    <property type="component" value="Unassembled WGS sequence"/>
</dbReference>
<sequence>MVHFLYTGGYETVNSPLTEGTSDISREYKKSVLIYHASRTYGLLELENLAKQKMKQLDEEVPILEVLQITRDVFSSLPAGEAWLPSYIEGKLQRLLAPEDLALGLREFYNILGRDHQFDIAVMKMILEILSIRLLSMQNQHGENLNGTAPAYSLPEEPEPVPEPEFVDEEPEPVPEPEFVDEEP</sequence>
<accession>A0ACC3AZD6</accession>
<gene>
    <name evidence="1" type="ORF">N8T08_007057</name>
</gene>
<comment type="caution">
    <text evidence="1">The sequence shown here is derived from an EMBL/GenBank/DDBJ whole genome shotgun (WGS) entry which is preliminary data.</text>
</comment>
<name>A0ACC3AZD6_9EURO</name>
<keyword evidence="2" id="KW-1185">Reference proteome</keyword>
<reference evidence="1 2" key="1">
    <citation type="journal article" date="2023" name="ACS Omega">
        <title>Identification of the Neoaspergillic Acid Biosynthesis Gene Cluster by Establishing an In Vitro CRISPR-Ribonucleoprotein Genetic System in Aspergillus melleus.</title>
        <authorList>
            <person name="Yuan B."/>
            <person name="Grau M.F."/>
            <person name="Murata R.M."/>
            <person name="Torok T."/>
            <person name="Venkateswaran K."/>
            <person name="Stajich J.E."/>
            <person name="Wang C.C.C."/>
        </authorList>
    </citation>
    <scope>NUCLEOTIDE SEQUENCE [LARGE SCALE GENOMIC DNA]</scope>
    <source>
        <strain evidence="1 2">IMV 1140</strain>
    </source>
</reference>
<feature type="non-terminal residue" evidence="1">
    <location>
        <position position="184"/>
    </location>
</feature>